<name>A0A6J4HHV7_9ACTN</name>
<gene>
    <name evidence="2" type="ORF">AVDCRST_MAG41-588</name>
</gene>
<protein>
    <recommendedName>
        <fullName evidence="1">SnoaL-like domain-containing protein</fullName>
    </recommendedName>
</protein>
<dbReference type="CDD" id="cd00531">
    <property type="entry name" value="NTF2_like"/>
    <property type="match status" value="1"/>
</dbReference>
<dbReference type="InterPro" id="IPR037401">
    <property type="entry name" value="SnoaL-like"/>
</dbReference>
<dbReference type="Pfam" id="PF13577">
    <property type="entry name" value="SnoaL_4"/>
    <property type="match status" value="1"/>
</dbReference>
<evidence type="ECO:0000313" key="2">
    <source>
        <dbReference type="EMBL" id="CAA9222770.1"/>
    </source>
</evidence>
<feature type="domain" description="SnoaL-like" evidence="1">
    <location>
        <begin position="12"/>
        <end position="133"/>
    </location>
</feature>
<reference evidence="2" key="1">
    <citation type="submission" date="2020-02" db="EMBL/GenBank/DDBJ databases">
        <authorList>
            <person name="Meier V. D."/>
        </authorList>
    </citation>
    <scope>NUCLEOTIDE SEQUENCE</scope>
    <source>
        <strain evidence="2">AVDCRST_MAG41</strain>
    </source>
</reference>
<dbReference type="AlphaFoldDB" id="A0A6J4HHV7"/>
<proteinExistence type="predicted"/>
<dbReference type="EMBL" id="CADCTP010000058">
    <property type="protein sequence ID" value="CAA9222770.1"/>
    <property type="molecule type" value="Genomic_DNA"/>
</dbReference>
<accession>A0A6J4HHV7</accession>
<dbReference type="SUPFAM" id="SSF54427">
    <property type="entry name" value="NTF2-like"/>
    <property type="match status" value="1"/>
</dbReference>
<dbReference type="InterPro" id="IPR032710">
    <property type="entry name" value="NTF2-like_dom_sf"/>
</dbReference>
<evidence type="ECO:0000259" key="1">
    <source>
        <dbReference type="Pfam" id="PF13577"/>
    </source>
</evidence>
<dbReference type="Gene3D" id="3.10.450.50">
    <property type="match status" value="1"/>
</dbReference>
<organism evidence="2">
    <name type="scientific">uncultured Mycobacteriales bacterium</name>
    <dbReference type="NCBI Taxonomy" id="581187"/>
    <lineage>
        <taxon>Bacteria</taxon>
        <taxon>Bacillati</taxon>
        <taxon>Actinomycetota</taxon>
        <taxon>Actinomycetes</taxon>
        <taxon>Mycobacteriales</taxon>
        <taxon>environmental samples</taxon>
    </lineage>
</organism>
<sequence>MSDPLAPVDVYVRVQQFYARQMALLDDGLVEEWAATFCLDAVFAETRMPDPLRGRAAIRDTVRSGVDGLAAAGVDFRHRFGMLDVIPAPDGVRTRFCTLALATPPGGPTEIRGNVVGRDHLEPAGDSWLVRQRQLRYDGSGRPGPT</sequence>